<evidence type="ECO:0000256" key="4">
    <source>
        <dbReference type="ARBA" id="ARBA00022614"/>
    </source>
</evidence>
<evidence type="ECO:0000256" key="13">
    <source>
        <dbReference type="ARBA" id="ARBA00023180"/>
    </source>
</evidence>
<proteinExistence type="inferred from homology"/>
<keyword evidence="19" id="KW-1185">Reference proteome</keyword>
<keyword evidence="14" id="KW-0395">Inflammatory response</keyword>
<dbReference type="InterPro" id="IPR001611">
    <property type="entry name" value="Leu-rich_rpt"/>
</dbReference>
<keyword evidence="11" id="KW-0472">Membrane</keyword>
<keyword evidence="9" id="KW-0391">Immunity</keyword>
<evidence type="ECO:0000256" key="9">
    <source>
        <dbReference type="ARBA" id="ARBA00022859"/>
    </source>
</evidence>
<dbReference type="STRING" id="75743.A0A401NHI8"/>
<evidence type="ECO:0000256" key="1">
    <source>
        <dbReference type="ARBA" id="ARBA00004177"/>
    </source>
</evidence>
<dbReference type="InterPro" id="IPR032675">
    <property type="entry name" value="LRR_dom_sf"/>
</dbReference>
<comment type="similarity">
    <text evidence="2">Belongs to the Toll-like receptor family.</text>
</comment>
<evidence type="ECO:0000256" key="5">
    <source>
        <dbReference type="ARBA" id="ARBA00022692"/>
    </source>
</evidence>
<keyword evidence="8" id="KW-0967">Endosome</keyword>
<dbReference type="InterPro" id="IPR000157">
    <property type="entry name" value="TIR_dom"/>
</dbReference>
<dbReference type="GO" id="GO:0006954">
    <property type="term" value="P:inflammatory response"/>
    <property type="evidence" value="ECO:0007669"/>
    <property type="project" value="UniProtKB-KW"/>
</dbReference>
<evidence type="ECO:0000256" key="3">
    <source>
        <dbReference type="ARBA" id="ARBA00022588"/>
    </source>
</evidence>
<evidence type="ECO:0000256" key="7">
    <source>
        <dbReference type="ARBA" id="ARBA00022737"/>
    </source>
</evidence>
<keyword evidence="7" id="KW-0677">Repeat</keyword>
<evidence type="ECO:0000256" key="15">
    <source>
        <dbReference type="ARBA" id="ARBA00046288"/>
    </source>
</evidence>
<dbReference type="OrthoDB" id="10006997at2759"/>
<keyword evidence="3" id="KW-0399">Innate immunity</keyword>
<dbReference type="InterPro" id="IPR000483">
    <property type="entry name" value="Cys-rich_flank_reg_C"/>
</dbReference>
<feature type="signal peptide" evidence="16">
    <location>
        <begin position="1"/>
        <end position="23"/>
    </location>
</feature>
<evidence type="ECO:0000256" key="12">
    <source>
        <dbReference type="ARBA" id="ARBA00023170"/>
    </source>
</evidence>
<keyword evidence="5" id="KW-0812">Transmembrane</keyword>
<dbReference type="FunFam" id="3.40.50.10140:FF:000003">
    <property type="entry name" value="Toll-like receptor 7"/>
    <property type="match status" value="1"/>
</dbReference>
<name>A0A401NHI8_SCYTO</name>
<dbReference type="Pfam" id="PF01582">
    <property type="entry name" value="TIR"/>
    <property type="match status" value="1"/>
</dbReference>
<dbReference type="PROSITE" id="PS50104">
    <property type="entry name" value="TIR"/>
    <property type="match status" value="1"/>
</dbReference>
<keyword evidence="13" id="KW-0325">Glycoprotein</keyword>
<dbReference type="GO" id="GO:0032755">
    <property type="term" value="P:positive regulation of interleukin-6 production"/>
    <property type="evidence" value="ECO:0007669"/>
    <property type="project" value="TreeGrafter"/>
</dbReference>
<keyword evidence="4" id="KW-0433">Leucine-rich repeat</keyword>
<dbReference type="PANTHER" id="PTHR47410">
    <property type="entry name" value="TOLL-LIKE RECEPTOR 7-RELATED"/>
    <property type="match status" value="1"/>
</dbReference>
<comment type="caution">
    <text evidence="18">The sequence shown here is derived from an EMBL/GenBank/DDBJ whole genome shotgun (WGS) entry which is preliminary data.</text>
</comment>
<keyword evidence="12" id="KW-0675">Receptor</keyword>
<dbReference type="PANTHER" id="PTHR47410:SF2">
    <property type="entry name" value="TOLL-LIKE RECEPTOR 7"/>
    <property type="match status" value="1"/>
</dbReference>
<dbReference type="GO" id="GO:0038187">
    <property type="term" value="F:pattern recognition receptor activity"/>
    <property type="evidence" value="ECO:0007669"/>
    <property type="project" value="TreeGrafter"/>
</dbReference>
<dbReference type="OMA" id="CNSKYLR"/>
<gene>
    <name evidence="18" type="ORF">scyTo_0006854</name>
</gene>
<dbReference type="PRINTS" id="PR01537">
    <property type="entry name" value="INTRLKN1R1F"/>
</dbReference>
<evidence type="ECO:0000256" key="8">
    <source>
        <dbReference type="ARBA" id="ARBA00022753"/>
    </source>
</evidence>
<dbReference type="Gene3D" id="3.80.10.10">
    <property type="entry name" value="Ribonuclease Inhibitor"/>
    <property type="match status" value="1"/>
</dbReference>
<dbReference type="SMART" id="SM00369">
    <property type="entry name" value="LRR_TYP"/>
    <property type="match status" value="13"/>
</dbReference>
<dbReference type="FunFam" id="3.80.10.10:FF:000037">
    <property type="entry name" value="Toll-like receptor 7"/>
    <property type="match status" value="1"/>
</dbReference>
<feature type="domain" description="TIR" evidence="17">
    <location>
        <begin position="892"/>
        <end position="1036"/>
    </location>
</feature>
<dbReference type="GO" id="GO:0005768">
    <property type="term" value="C:endosome"/>
    <property type="evidence" value="ECO:0007669"/>
    <property type="project" value="UniProtKB-SubCell"/>
</dbReference>
<accession>A0A401NHI8</accession>
<dbReference type="SMART" id="SM00255">
    <property type="entry name" value="TIR"/>
    <property type="match status" value="1"/>
</dbReference>
<evidence type="ECO:0000256" key="14">
    <source>
        <dbReference type="ARBA" id="ARBA00023198"/>
    </source>
</evidence>
<dbReference type="PROSITE" id="PS51450">
    <property type="entry name" value="LRR"/>
    <property type="match status" value="3"/>
</dbReference>
<dbReference type="SMART" id="SM00082">
    <property type="entry name" value="LRRCT"/>
    <property type="match status" value="1"/>
</dbReference>
<dbReference type="Proteomes" id="UP000288216">
    <property type="component" value="Unassembled WGS sequence"/>
</dbReference>
<dbReference type="GO" id="GO:0007249">
    <property type="term" value="P:canonical NF-kappaB signal transduction"/>
    <property type="evidence" value="ECO:0007669"/>
    <property type="project" value="TreeGrafter"/>
</dbReference>
<sequence length="1052" mass="119910">MKVYLKCESAHLLFLLTSVSASAASRWFPRSLPCDVTKNKSAVLVDCSERGLVQVPSGFPANATNISLTINHILEVHSHSFPGLSNLTEVDLRCNCMPVRLGPKDKVCTRPPRIHPGAFAALPALRSLYLDGNQLREIPQGLPSTLTVLSLEANSIWVLAKANLSELTTLEAIYLGQNCYYRNPCNASYQIEQDAFYSLERLSILSLKDNNLTHVPGKLPGSLRQLYLYNNVIERIGEGDLAELAGLEILDLSGNCPRCYNAPYPCQPCPSPGHIQIHPHAFRALNNLKVLRLHSNSLQEVPSSWFKNTPGLKILDLSQNFLLKEIATAPFLTYLTKLVEIDLSFNYELKLYAKYLNLSKTFSKLESLQSLRLRGYVFKDLEMRNLDPLLELRNLRLLDLGTNFIKVADLQIFTKFQALEVINLSENKISPSSSSSSESLGAWCGGSSHRQRGDTAFYGSAEQIHYFRYDDFGRSCKSAVREYSPLVPARQTECSRYGSTLDLSRNNIFFISPAQFSNLSFLRCLNLSGNALSQSLRGTEFQALPDLLYLDLSNNRIDLLFQSAFRELRQLRVLDLSNNNHYFQMEGLTHRLEFIQNLTALSKLRMNENDIHSSADLVLRSKSLNVLEFRGNRLDYMWRDGNEKYIHFFKELDNLTRLDLSDNRLTFILPEVYEHLPPGLKELLLAGNQLYTFNWGRLHLLAALELLDLSGNQLATVPRELSNCTRTLHTLILTKNRLSQLSPHFLRGATFLRYLDLSYNRLRTIQASSFPEEALGRLQQLLLAGNRFLCTCDAVWFVWWVNRTSIHIPRLATDLTCASPPAQRGQSVILLDLASCELDWLGVGLYTATSSLILALLLLSTGRHFFSWDLRYGYHFCLAKLRGYRPLPAHGCTYGAFVAYDTKDSAVAEWVLKELLTNLEQRGERRFLLCLEERDWLPGQLVMDNLSQSIHQSRKTVFVLTELYVATGTFRTAFYMAYQRLLDEKLDVIVLILLEKVWQRSKYLRLKKRLCRGSVLEWPCNPRAQPLFWQRLRNALDTDNHMSQGKLFNEII</sequence>
<dbReference type="InterPro" id="IPR003591">
    <property type="entry name" value="Leu-rich_rpt_typical-subtyp"/>
</dbReference>
<evidence type="ECO:0000256" key="2">
    <source>
        <dbReference type="ARBA" id="ARBA00009634"/>
    </source>
</evidence>
<feature type="chain" id="PRO_5019094098" description="TIR domain-containing protein" evidence="16">
    <location>
        <begin position="24"/>
        <end position="1052"/>
    </location>
</feature>
<dbReference type="GO" id="GO:0045087">
    <property type="term" value="P:innate immune response"/>
    <property type="evidence" value="ECO:0007669"/>
    <property type="project" value="UniProtKB-KW"/>
</dbReference>
<dbReference type="GO" id="GO:0002224">
    <property type="term" value="P:toll-like receptor signaling pathway"/>
    <property type="evidence" value="ECO:0007669"/>
    <property type="project" value="TreeGrafter"/>
</dbReference>
<dbReference type="PRINTS" id="PR00019">
    <property type="entry name" value="LEURICHRPT"/>
</dbReference>
<reference evidence="18 19" key="1">
    <citation type="journal article" date="2018" name="Nat. Ecol. Evol.">
        <title>Shark genomes provide insights into elasmobranch evolution and the origin of vertebrates.</title>
        <authorList>
            <person name="Hara Y"/>
            <person name="Yamaguchi K"/>
            <person name="Onimaru K"/>
            <person name="Kadota M"/>
            <person name="Koyanagi M"/>
            <person name="Keeley SD"/>
            <person name="Tatsumi K"/>
            <person name="Tanaka K"/>
            <person name="Motone F"/>
            <person name="Kageyama Y"/>
            <person name="Nozu R"/>
            <person name="Adachi N"/>
            <person name="Nishimura O"/>
            <person name="Nakagawa R"/>
            <person name="Tanegashima C"/>
            <person name="Kiyatake I"/>
            <person name="Matsumoto R"/>
            <person name="Murakumo K"/>
            <person name="Nishida K"/>
            <person name="Terakita A"/>
            <person name="Kuratani S"/>
            <person name="Sato K"/>
            <person name="Hyodo S Kuraku.S."/>
        </authorList>
    </citation>
    <scope>NUCLEOTIDE SEQUENCE [LARGE SCALE GENOMIC DNA]</scope>
</reference>
<dbReference type="SUPFAM" id="SSF52058">
    <property type="entry name" value="L domain-like"/>
    <property type="match status" value="3"/>
</dbReference>
<dbReference type="AlphaFoldDB" id="A0A401NHI8"/>
<organism evidence="18 19">
    <name type="scientific">Scyliorhinus torazame</name>
    <name type="common">Cloudy catshark</name>
    <name type="synonym">Catulus torazame</name>
    <dbReference type="NCBI Taxonomy" id="75743"/>
    <lineage>
        <taxon>Eukaryota</taxon>
        <taxon>Metazoa</taxon>
        <taxon>Chordata</taxon>
        <taxon>Craniata</taxon>
        <taxon>Vertebrata</taxon>
        <taxon>Chondrichthyes</taxon>
        <taxon>Elasmobranchii</taxon>
        <taxon>Galeomorphii</taxon>
        <taxon>Galeoidea</taxon>
        <taxon>Carcharhiniformes</taxon>
        <taxon>Scyliorhinidae</taxon>
        <taxon>Scyliorhinus</taxon>
    </lineage>
</organism>
<dbReference type="EMBL" id="BFAA01002385">
    <property type="protein sequence ID" value="GCB60328.1"/>
    <property type="molecule type" value="Genomic_DNA"/>
</dbReference>
<protein>
    <recommendedName>
        <fullName evidence="17">TIR domain-containing protein</fullName>
    </recommendedName>
</protein>
<evidence type="ECO:0000313" key="19">
    <source>
        <dbReference type="Proteomes" id="UP000288216"/>
    </source>
</evidence>
<keyword evidence="6 16" id="KW-0732">Signal</keyword>
<dbReference type="GO" id="GO:0051607">
    <property type="term" value="P:defense response to virus"/>
    <property type="evidence" value="ECO:0007669"/>
    <property type="project" value="TreeGrafter"/>
</dbReference>
<dbReference type="Gene3D" id="3.40.50.10140">
    <property type="entry name" value="Toll/interleukin-1 receptor homology (TIR) domain"/>
    <property type="match status" value="1"/>
</dbReference>
<dbReference type="GO" id="GO:0005886">
    <property type="term" value="C:plasma membrane"/>
    <property type="evidence" value="ECO:0007669"/>
    <property type="project" value="TreeGrafter"/>
</dbReference>
<dbReference type="Pfam" id="PF13855">
    <property type="entry name" value="LRR_8"/>
    <property type="match status" value="4"/>
</dbReference>
<dbReference type="SMART" id="SM00364">
    <property type="entry name" value="LRR_BAC"/>
    <property type="match status" value="5"/>
</dbReference>
<evidence type="ECO:0000313" key="18">
    <source>
        <dbReference type="EMBL" id="GCB60328.1"/>
    </source>
</evidence>
<dbReference type="GO" id="GO:1902533">
    <property type="term" value="P:positive regulation of intracellular signal transduction"/>
    <property type="evidence" value="ECO:0007669"/>
    <property type="project" value="UniProtKB-ARBA"/>
</dbReference>
<evidence type="ECO:0000256" key="6">
    <source>
        <dbReference type="ARBA" id="ARBA00022729"/>
    </source>
</evidence>
<comment type="subcellular location">
    <subcellularLocation>
        <location evidence="15">Endomembrane system</location>
        <topology evidence="15">Single-pass type I membrane protein</topology>
    </subcellularLocation>
    <subcellularLocation>
        <location evidence="1">Endosome</location>
    </subcellularLocation>
</comment>
<evidence type="ECO:0000259" key="17">
    <source>
        <dbReference type="PROSITE" id="PS50104"/>
    </source>
</evidence>
<dbReference type="InterPro" id="IPR035897">
    <property type="entry name" value="Toll_tir_struct_dom_sf"/>
</dbReference>
<evidence type="ECO:0000256" key="10">
    <source>
        <dbReference type="ARBA" id="ARBA00022989"/>
    </source>
</evidence>
<evidence type="ECO:0000256" key="16">
    <source>
        <dbReference type="SAM" id="SignalP"/>
    </source>
</evidence>
<keyword evidence="10" id="KW-1133">Transmembrane helix</keyword>
<evidence type="ECO:0000256" key="11">
    <source>
        <dbReference type="ARBA" id="ARBA00023136"/>
    </source>
</evidence>
<dbReference type="SUPFAM" id="SSF52200">
    <property type="entry name" value="Toll/Interleukin receptor TIR domain"/>
    <property type="match status" value="1"/>
</dbReference>